<dbReference type="Gene3D" id="2.30.29.30">
    <property type="entry name" value="Pleckstrin-homology domain (PH domain)/Phosphotyrosine-binding domain (PTB)"/>
    <property type="match status" value="1"/>
</dbReference>
<dbReference type="SUPFAM" id="SSF48065">
    <property type="entry name" value="DBL homology domain (DH-domain)"/>
    <property type="match status" value="1"/>
</dbReference>
<evidence type="ECO:0000313" key="6">
    <source>
        <dbReference type="Proteomes" id="UP000035642"/>
    </source>
</evidence>
<organism evidence="6 7">
    <name type="scientific">Angiostrongylus cantonensis</name>
    <name type="common">Rat lungworm</name>
    <dbReference type="NCBI Taxonomy" id="6313"/>
    <lineage>
        <taxon>Eukaryota</taxon>
        <taxon>Metazoa</taxon>
        <taxon>Ecdysozoa</taxon>
        <taxon>Nematoda</taxon>
        <taxon>Chromadorea</taxon>
        <taxon>Rhabditida</taxon>
        <taxon>Rhabditina</taxon>
        <taxon>Rhabditomorpha</taxon>
        <taxon>Strongyloidea</taxon>
        <taxon>Metastrongylidae</taxon>
        <taxon>Angiostrongylus</taxon>
    </lineage>
</organism>
<dbReference type="CDD" id="cd11793">
    <property type="entry name" value="SH3_ephexin1_like"/>
    <property type="match status" value="1"/>
</dbReference>
<dbReference type="PROSITE" id="PS50002">
    <property type="entry name" value="SH3"/>
    <property type="match status" value="1"/>
</dbReference>
<evidence type="ECO:0000256" key="1">
    <source>
        <dbReference type="ARBA" id="ARBA00022443"/>
    </source>
</evidence>
<dbReference type="InterPro" id="IPR047271">
    <property type="entry name" value="Ephexin-like"/>
</dbReference>
<dbReference type="SMART" id="SM00325">
    <property type="entry name" value="RhoGEF"/>
    <property type="match status" value="1"/>
</dbReference>
<proteinExistence type="predicted"/>
<dbReference type="Gene3D" id="1.20.900.10">
    <property type="entry name" value="Dbl homology (DH) domain"/>
    <property type="match status" value="1"/>
</dbReference>
<reference evidence="7" key="2">
    <citation type="submission" date="2016-04" db="UniProtKB">
        <authorList>
            <consortium name="WormBaseParasite"/>
        </authorList>
    </citation>
    <scope>IDENTIFICATION</scope>
</reference>
<dbReference type="PANTHER" id="PTHR12845:SF5">
    <property type="entry name" value="EPHEXIN, ISOFORM D"/>
    <property type="match status" value="1"/>
</dbReference>
<dbReference type="Proteomes" id="UP000035642">
    <property type="component" value="Unassembled WGS sequence"/>
</dbReference>
<evidence type="ECO:0000313" key="7">
    <source>
        <dbReference type="WBParaSite" id="ACAC_0000040201-mRNA-1"/>
    </source>
</evidence>
<sequence>MKTICFELLFIQDEPSPEEEDYARQYTSRLPMDQPLYQIYMLAENNKLFDGVLLRFRRESCTSSDSGRGADCSTSASALTSTTSMRRERLIASSHFGSQRSLWCELEEVKAAGLLDTLDDETKIRQEAYFEVITSEASYLRSLNILITHFMSYCNFFLVRLNLNSFSVITNSERKHLFSNIFAVRDCSERLLSDLETRLEQNLVLDDLCSILVHHFETNFDVYVKYCSNQVYQERTLRRLKAENPAFLEAVSKMEADKQCQGLDMRSFLMLPMQRVTRYPLLVYAILDRLQREGNEYEVTTRALNAANKVVGECNEGARRMERTEQLLDIDSRLIYKDPGLKKIALVSNSRYLVKRGSLVQLMERKNRNILQFFLTVFFFALMQLRKVDDHFRNGTYECKDYAGRRYVDVQPLECDIDRMSAPSLNIRPHLFLCVFMRNAHGRQAELLLNAESETDRERWLSALRPPTSANPLEKIYAEWDCPQAVAVHSYNKNQDDELSLEVGDMVNILRKMPDGWFYGHREADGLAGWFPSSYVQQILNDHVRANNYRKRLRLIQVSALSFFKKFFHHILMELPTVYRLIVAGRCS</sequence>
<keyword evidence="1 2" id="KW-0728">SH3 domain</keyword>
<dbReference type="SUPFAM" id="SSF50044">
    <property type="entry name" value="SH3-domain"/>
    <property type="match status" value="1"/>
</dbReference>
<reference evidence="6" key="1">
    <citation type="submission" date="2012-09" db="EMBL/GenBank/DDBJ databases">
        <authorList>
            <person name="Martin A.A."/>
        </authorList>
    </citation>
    <scope>NUCLEOTIDE SEQUENCE</scope>
</reference>
<feature type="domain" description="SH3" evidence="3">
    <location>
        <begin position="480"/>
        <end position="541"/>
    </location>
</feature>
<evidence type="ECO:0000256" key="2">
    <source>
        <dbReference type="PROSITE-ProRule" id="PRU00192"/>
    </source>
</evidence>
<dbReference type="InterPro" id="IPR035899">
    <property type="entry name" value="DBL_dom_sf"/>
</dbReference>
<evidence type="ECO:0000259" key="3">
    <source>
        <dbReference type="PROSITE" id="PS50002"/>
    </source>
</evidence>
<keyword evidence="6" id="KW-1185">Reference proteome</keyword>
<dbReference type="AlphaFoldDB" id="A0A158P5Z8"/>
<dbReference type="SMART" id="SM00326">
    <property type="entry name" value="SH3"/>
    <property type="match status" value="1"/>
</dbReference>
<dbReference type="CDD" id="cd00160">
    <property type="entry name" value="RhoGEF"/>
    <property type="match status" value="1"/>
</dbReference>
<feature type="domain" description="DH" evidence="5">
    <location>
        <begin position="124"/>
        <end position="317"/>
    </location>
</feature>
<dbReference type="STRING" id="6313.A0A158P5Z8"/>
<dbReference type="PROSITE" id="PS50003">
    <property type="entry name" value="PH_DOMAIN"/>
    <property type="match status" value="1"/>
</dbReference>
<dbReference type="InterPro" id="IPR001452">
    <property type="entry name" value="SH3_domain"/>
</dbReference>
<name>A0A158P5Z8_ANGCA</name>
<dbReference type="Gene3D" id="2.30.30.40">
    <property type="entry name" value="SH3 Domains"/>
    <property type="match status" value="1"/>
</dbReference>
<accession>A0A158P5Z8</accession>
<dbReference type="Pfam" id="PF00621">
    <property type="entry name" value="RhoGEF"/>
    <property type="match status" value="1"/>
</dbReference>
<evidence type="ECO:0000259" key="5">
    <source>
        <dbReference type="PROSITE" id="PS50010"/>
    </source>
</evidence>
<dbReference type="InterPro" id="IPR001849">
    <property type="entry name" value="PH_domain"/>
</dbReference>
<feature type="domain" description="PH" evidence="4">
    <location>
        <begin position="352"/>
        <end position="469"/>
    </location>
</feature>
<dbReference type="SUPFAM" id="SSF50729">
    <property type="entry name" value="PH domain-like"/>
    <property type="match status" value="1"/>
</dbReference>
<dbReference type="Pfam" id="PF00018">
    <property type="entry name" value="SH3_1"/>
    <property type="match status" value="1"/>
</dbReference>
<dbReference type="GO" id="GO:0005085">
    <property type="term" value="F:guanyl-nucleotide exchange factor activity"/>
    <property type="evidence" value="ECO:0007669"/>
    <property type="project" value="InterPro"/>
</dbReference>
<dbReference type="InterPro" id="IPR036028">
    <property type="entry name" value="SH3-like_dom_sf"/>
</dbReference>
<dbReference type="InterPro" id="IPR000219">
    <property type="entry name" value="DH_dom"/>
</dbReference>
<protein>
    <submittedName>
        <fullName evidence="7">Ephexin-1</fullName>
    </submittedName>
</protein>
<dbReference type="InterPro" id="IPR011993">
    <property type="entry name" value="PH-like_dom_sf"/>
</dbReference>
<dbReference type="PROSITE" id="PS50010">
    <property type="entry name" value="DH_2"/>
    <property type="match status" value="1"/>
</dbReference>
<dbReference type="PANTHER" id="PTHR12845">
    <property type="entry name" value="GUANINE NUCLEOTIDE EXCHANGE FACTOR"/>
    <property type="match status" value="1"/>
</dbReference>
<evidence type="ECO:0000259" key="4">
    <source>
        <dbReference type="PROSITE" id="PS50003"/>
    </source>
</evidence>
<dbReference type="WBParaSite" id="ACAC_0000040201-mRNA-1">
    <property type="protein sequence ID" value="ACAC_0000040201-mRNA-1"/>
    <property type="gene ID" value="ACAC_0000040201"/>
</dbReference>